<dbReference type="InterPro" id="IPR013785">
    <property type="entry name" value="Aldolase_TIM"/>
</dbReference>
<dbReference type="AlphaFoldDB" id="A0A0D8JEL2"/>
<accession>A0A0D8JEL2</accession>
<dbReference type="Gene3D" id="3.20.20.70">
    <property type="entry name" value="Aldolase class I"/>
    <property type="match status" value="1"/>
</dbReference>
<organism evidence="1 2">
    <name type="scientific">Draconibacterium sediminis</name>
    <dbReference type="NCBI Taxonomy" id="1544798"/>
    <lineage>
        <taxon>Bacteria</taxon>
        <taxon>Pseudomonadati</taxon>
        <taxon>Bacteroidota</taxon>
        <taxon>Bacteroidia</taxon>
        <taxon>Marinilabiliales</taxon>
        <taxon>Prolixibacteraceae</taxon>
        <taxon>Draconibacterium</taxon>
    </lineage>
</organism>
<evidence type="ECO:0008006" key="3">
    <source>
        <dbReference type="Google" id="ProtNLM"/>
    </source>
</evidence>
<sequence>MLLIFPFFYCQGANTLDEKYGHASAKFDGEKLVVNTGAFERSWVLKPYGLVTTSIKNLTTGKNWATAEPSNCDWEYYGLIDQNTQGKLIGIEAVESTDSGFTSPHLLVVAEFQYPEVETFVKYEIRAYPNAEGLFTRVAFKGLPSKYIEKVNRETNIRFNLVDGKEKYDYAMHGFTEDYIANYVVDTKKIEYLVEGLDKAKKYEVNLSWWDFKTSNIVQRVSVSSVDGENVYEIINAREVPSHLKKQKPEELSFELPPNVLLDGSFRLIIEKVSGEKVTLSEIWINEKGDKNHYIAGNTDRIDLLRENMKDGYTLAGYLNCGERNKVEVSQISGRVDFLPVDAAKLTRRYVGYYNDTQHRNKRETHLLKEELLTAPLPENEKNTWASVLYLEDRDEVLIVVKESHKCVNQYGYDTGDYELSKQGISNTGTGLSPVEVLPYRYRHAWASWVICGENSDEGRQLALKKFERQRFPVNPKTDIYIIANTWGSDRGINAATESNAIIELKSQHYLGIDVQQIDDGWQKNNAGKQTVGWYPTIDKFPNGFERVKNVADSLGMKLGLWFAAQPVKLQEMKDNHDAGGFSYYKLDFANLRNHDQIEQMIEKIRAYELYTDHKSKVNWDVTENAPRFGYFWAKEYGCVFLENRKPKFPENVVYTPYLVLRDLWHLSKYCNLNKFQGSVQNIDKVDTLASDAYLHNHPYSAAIPLMSTPLFFQETQFYSPEAKEQIKKVLTAYKQVRYDIYQSFVFPLGEEPDNASWTGFQAHHPTKNIGFINIFREINNSESVKKIQLKFLKNQKIEFTDLMTNKSFSFRADKDGFVEFNIDNACDFRMLKYSY</sequence>
<dbReference type="SUPFAM" id="SSF51445">
    <property type="entry name" value="(Trans)glycosidases"/>
    <property type="match status" value="1"/>
</dbReference>
<evidence type="ECO:0000313" key="2">
    <source>
        <dbReference type="Proteomes" id="UP000032544"/>
    </source>
</evidence>
<evidence type="ECO:0000313" key="1">
    <source>
        <dbReference type="EMBL" id="KJF45340.1"/>
    </source>
</evidence>
<protein>
    <recommendedName>
        <fullName evidence="3">Alpha-galactosidase</fullName>
    </recommendedName>
</protein>
<dbReference type="Proteomes" id="UP000032544">
    <property type="component" value="Unassembled WGS sequence"/>
</dbReference>
<comment type="caution">
    <text evidence="1">The sequence shown here is derived from an EMBL/GenBank/DDBJ whole genome shotgun (WGS) entry which is preliminary data.</text>
</comment>
<name>A0A0D8JEL2_9BACT</name>
<proteinExistence type="predicted"/>
<dbReference type="EMBL" id="JRHC01000001">
    <property type="protein sequence ID" value="KJF45340.1"/>
    <property type="molecule type" value="Genomic_DNA"/>
</dbReference>
<keyword evidence="2" id="KW-1185">Reference proteome</keyword>
<dbReference type="InterPro" id="IPR017853">
    <property type="entry name" value="GH"/>
</dbReference>
<reference evidence="1 2" key="1">
    <citation type="submission" date="2014-09" db="EMBL/GenBank/DDBJ databases">
        <title>Draft Genome Sequence of Draconibacterium sp. JN14CK-3.</title>
        <authorList>
            <person name="Dong C."/>
            <person name="Lai Q."/>
            <person name="Shao Z."/>
        </authorList>
    </citation>
    <scope>NUCLEOTIDE SEQUENCE [LARGE SCALE GENOMIC DNA]</scope>
    <source>
        <strain evidence="1 2">JN14CK-3</strain>
    </source>
</reference>
<gene>
    <name evidence="1" type="ORF">LH29_08170</name>
</gene>
<dbReference type="STRING" id="1544798.LH29_08170"/>